<dbReference type="AlphaFoldDB" id="A0A9X2II65"/>
<gene>
    <name evidence="1" type="ORF">M8330_19580</name>
</gene>
<accession>A0A9X2II65</accession>
<organism evidence="1 2">
    <name type="scientific">Nocardioides bruguierae</name>
    <dbReference type="NCBI Taxonomy" id="2945102"/>
    <lineage>
        <taxon>Bacteria</taxon>
        <taxon>Bacillati</taxon>
        <taxon>Actinomycetota</taxon>
        <taxon>Actinomycetes</taxon>
        <taxon>Propionibacteriales</taxon>
        <taxon>Nocardioidaceae</taxon>
        <taxon>Nocardioides</taxon>
    </lineage>
</organism>
<reference evidence="1" key="1">
    <citation type="submission" date="2022-05" db="EMBL/GenBank/DDBJ databases">
        <authorList>
            <person name="Tuo L."/>
        </authorList>
    </citation>
    <scope>NUCLEOTIDE SEQUENCE</scope>
    <source>
        <strain evidence="1">BSK12Z-4</strain>
    </source>
</reference>
<comment type="caution">
    <text evidence="1">The sequence shown here is derived from an EMBL/GenBank/DDBJ whole genome shotgun (WGS) entry which is preliminary data.</text>
</comment>
<sequence length="76" mass="8925">MDDVIRDLLRERYARSPWWTNDDARARAAHAGADRQPDAVVAHDDEATCADRLEVLRREDRRFHANERRRRKAGKA</sequence>
<evidence type="ECO:0000313" key="1">
    <source>
        <dbReference type="EMBL" id="MCM0622495.1"/>
    </source>
</evidence>
<dbReference type="EMBL" id="JAMOIL010000037">
    <property type="protein sequence ID" value="MCM0622495.1"/>
    <property type="molecule type" value="Genomic_DNA"/>
</dbReference>
<dbReference type="Proteomes" id="UP001139485">
    <property type="component" value="Unassembled WGS sequence"/>
</dbReference>
<proteinExistence type="predicted"/>
<evidence type="ECO:0000313" key="2">
    <source>
        <dbReference type="Proteomes" id="UP001139485"/>
    </source>
</evidence>
<protein>
    <submittedName>
        <fullName evidence="1">Uncharacterized protein</fullName>
    </submittedName>
</protein>
<dbReference type="RefSeq" id="WP_250828703.1">
    <property type="nucleotide sequence ID" value="NZ_JAMOIL010000037.1"/>
</dbReference>
<name>A0A9X2II65_9ACTN</name>
<keyword evidence="2" id="KW-1185">Reference proteome</keyword>